<dbReference type="Proteomes" id="UP000729402">
    <property type="component" value="Unassembled WGS sequence"/>
</dbReference>
<feature type="region of interest" description="Disordered" evidence="2">
    <location>
        <begin position="1"/>
        <end position="79"/>
    </location>
</feature>
<evidence type="ECO:0000313" key="4">
    <source>
        <dbReference type="Proteomes" id="UP000729402"/>
    </source>
</evidence>
<gene>
    <name evidence="3" type="ORF">GUJ93_ZPchr0008g12387</name>
</gene>
<evidence type="ECO:0000313" key="3">
    <source>
        <dbReference type="EMBL" id="KAG8047388.1"/>
    </source>
</evidence>
<organism evidence="3 4">
    <name type="scientific">Zizania palustris</name>
    <name type="common">Northern wild rice</name>
    <dbReference type="NCBI Taxonomy" id="103762"/>
    <lineage>
        <taxon>Eukaryota</taxon>
        <taxon>Viridiplantae</taxon>
        <taxon>Streptophyta</taxon>
        <taxon>Embryophyta</taxon>
        <taxon>Tracheophyta</taxon>
        <taxon>Spermatophyta</taxon>
        <taxon>Magnoliopsida</taxon>
        <taxon>Liliopsida</taxon>
        <taxon>Poales</taxon>
        <taxon>Poaceae</taxon>
        <taxon>BOP clade</taxon>
        <taxon>Oryzoideae</taxon>
        <taxon>Oryzeae</taxon>
        <taxon>Zizaniinae</taxon>
        <taxon>Zizania</taxon>
    </lineage>
</organism>
<keyword evidence="1" id="KW-0175">Coiled coil</keyword>
<dbReference type="AlphaFoldDB" id="A0A8J5VHB5"/>
<reference evidence="3" key="1">
    <citation type="journal article" date="2021" name="bioRxiv">
        <title>Whole Genome Assembly and Annotation of Northern Wild Rice, Zizania palustris L., Supports a Whole Genome Duplication in the Zizania Genus.</title>
        <authorList>
            <person name="Haas M."/>
            <person name="Kono T."/>
            <person name="Macchietto M."/>
            <person name="Millas R."/>
            <person name="McGilp L."/>
            <person name="Shao M."/>
            <person name="Duquette J."/>
            <person name="Hirsch C.N."/>
            <person name="Kimball J."/>
        </authorList>
    </citation>
    <scope>NUCLEOTIDE SEQUENCE</scope>
    <source>
        <tissue evidence="3">Fresh leaf tissue</tissue>
    </source>
</reference>
<proteinExistence type="predicted"/>
<keyword evidence="4" id="KW-1185">Reference proteome</keyword>
<comment type="caution">
    <text evidence="3">The sequence shown here is derived from an EMBL/GenBank/DDBJ whole genome shotgun (WGS) entry which is preliminary data.</text>
</comment>
<sequence>MNEDRGDLFTPQNVPELPSLAIETKGNKVASEEIVDAEGQCSCEEAREGSSEDSSSSSGDEDDTTGDTNSPKLALPSTSMPIQDVAPIEALEGIALGALKRLSKQREGANLSGPSRCLTDSVPLLRLFITLGSNVGNMSSQFFQGSQNLAISDLIAVMGQYRHADLIAASEETLLQAEEAMKALNTEAMEACEMATKATLEMEELREANKLLADDNARLRAVEHLLEEKINRLRVDNEALEADRAHYTKDVDEDISNIPIIF</sequence>
<feature type="coiled-coil region" evidence="1">
    <location>
        <begin position="167"/>
        <end position="250"/>
    </location>
</feature>
<evidence type="ECO:0000256" key="1">
    <source>
        <dbReference type="SAM" id="Coils"/>
    </source>
</evidence>
<protein>
    <submittedName>
        <fullName evidence="3">Uncharacterized protein</fullName>
    </submittedName>
</protein>
<evidence type="ECO:0000256" key="2">
    <source>
        <dbReference type="SAM" id="MobiDB-lite"/>
    </source>
</evidence>
<accession>A0A8J5VHB5</accession>
<dbReference type="EMBL" id="JAAALK010000290">
    <property type="protein sequence ID" value="KAG8047388.1"/>
    <property type="molecule type" value="Genomic_DNA"/>
</dbReference>
<reference evidence="3" key="2">
    <citation type="submission" date="2021-02" db="EMBL/GenBank/DDBJ databases">
        <authorList>
            <person name="Kimball J.A."/>
            <person name="Haas M.W."/>
            <person name="Macchietto M."/>
            <person name="Kono T."/>
            <person name="Duquette J."/>
            <person name="Shao M."/>
        </authorList>
    </citation>
    <scope>NUCLEOTIDE SEQUENCE</scope>
    <source>
        <tissue evidence="3">Fresh leaf tissue</tissue>
    </source>
</reference>
<name>A0A8J5VHB5_ZIZPA</name>